<dbReference type="EMBL" id="BAABHK010000007">
    <property type="protein sequence ID" value="GAA4629643.1"/>
    <property type="molecule type" value="Genomic_DNA"/>
</dbReference>
<keyword evidence="1" id="KW-1133">Transmembrane helix</keyword>
<gene>
    <name evidence="2" type="ORF">GCM10023196_051800</name>
</gene>
<comment type="caution">
    <text evidence="2">The sequence shown here is derived from an EMBL/GenBank/DDBJ whole genome shotgun (WGS) entry which is preliminary data.</text>
</comment>
<feature type="transmembrane region" description="Helical" evidence="1">
    <location>
        <begin position="37"/>
        <end position="57"/>
    </location>
</feature>
<evidence type="ECO:0000313" key="2">
    <source>
        <dbReference type="EMBL" id="GAA4629643.1"/>
    </source>
</evidence>
<accession>A0ABP8UG43</accession>
<evidence type="ECO:0000313" key="3">
    <source>
        <dbReference type="Proteomes" id="UP001501442"/>
    </source>
</evidence>
<keyword evidence="1" id="KW-0812">Transmembrane</keyword>
<feature type="transmembrane region" description="Helical" evidence="1">
    <location>
        <begin position="72"/>
        <end position="93"/>
    </location>
</feature>
<name>A0ABP8UG43_9ACTN</name>
<evidence type="ECO:0008006" key="4">
    <source>
        <dbReference type="Google" id="ProtNLM"/>
    </source>
</evidence>
<dbReference type="Proteomes" id="UP001501442">
    <property type="component" value="Unassembled WGS sequence"/>
</dbReference>
<reference evidence="3" key="1">
    <citation type="journal article" date="2019" name="Int. J. Syst. Evol. Microbiol.">
        <title>The Global Catalogue of Microorganisms (GCM) 10K type strain sequencing project: providing services to taxonomists for standard genome sequencing and annotation.</title>
        <authorList>
            <consortium name="The Broad Institute Genomics Platform"/>
            <consortium name="The Broad Institute Genome Sequencing Center for Infectious Disease"/>
            <person name="Wu L."/>
            <person name="Ma J."/>
        </authorList>
    </citation>
    <scope>NUCLEOTIDE SEQUENCE [LARGE SCALE GENOMIC DNA]</scope>
    <source>
        <strain evidence="3">JCM 17939</strain>
    </source>
</reference>
<protein>
    <recommendedName>
        <fullName evidence="4">SMODS and SLOG-associating 2TM effector domain-containing protein</fullName>
    </recommendedName>
</protein>
<sequence length="164" mass="17591">MRETTYFIHPPDPKITLHRGHVPGRAERARDLASDLLGSWTFLGAVLVLVTVAATLTDLHVRDTNAVTTLDLIMPGLTLATASLVLMAIRHAVRAADERARSHLAAARRIEAAGGEILGELDQINSGLARLAARIETTRRTMAAEEARLGCSTCGCSSSRTTPE</sequence>
<organism evidence="2 3">
    <name type="scientific">Actinoallomurus vinaceus</name>
    <dbReference type="NCBI Taxonomy" id="1080074"/>
    <lineage>
        <taxon>Bacteria</taxon>
        <taxon>Bacillati</taxon>
        <taxon>Actinomycetota</taxon>
        <taxon>Actinomycetes</taxon>
        <taxon>Streptosporangiales</taxon>
        <taxon>Thermomonosporaceae</taxon>
        <taxon>Actinoallomurus</taxon>
    </lineage>
</organism>
<keyword evidence="1" id="KW-0472">Membrane</keyword>
<proteinExistence type="predicted"/>
<evidence type="ECO:0000256" key="1">
    <source>
        <dbReference type="SAM" id="Phobius"/>
    </source>
</evidence>
<dbReference type="RefSeq" id="WP_345433590.1">
    <property type="nucleotide sequence ID" value="NZ_BAABHK010000007.1"/>
</dbReference>
<keyword evidence="3" id="KW-1185">Reference proteome</keyword>